<dbReference type="AlphaFoldDB" id="A0A1L8MKP7"/>
<comment type="caution">
    <text evidence="3">The sequence shown here is derived from an EMBL/GenBank/DDBJ whole genome shotgun (WGS) entry which is preliminary data.</text>
</comment>
<dbReference type="Pfam" id="PF01381">
    <property type="entry name" value="HTH_3"/>
    <property type="match status" value="1"/>
</dbReference>
<dbReference type="Gene3D" id="1.10.260.40">
    <property type="entry name" value="lambda repressor-like DNA-binding domains"/>
    <property type="match status" value="1"/>
</dbReference>
<evidence type="ECO:0000313" key="4">
    <source>
        <dbReference type="Proteomes" id="UP000182015"/>
    </source>
</evidence>
<dbReference type="RefSeq" id="WP_071794372.1">
    <property type="nucleotide sequence ID" value="NZ_LZDD01000003.1"/>
</dbReference>
<accession>A0A1L8MKP7</accession>
<dbReference type="SUPFAM" id="SSF47413">
    <property type="entry name" value="lambda repressor-like DNA-binding domains"/>
    <property type="match status" value="1"/>
</dbReference>
<proteinExistence type="predicted"/>
<keyword evidence="4" id="KW-1185">Reference proteome</keyword>
<gene>
    <name evidence="3" type="ORF">A9Q68_08925</name>
</gene>
<dbReference type="PANTHER" id="PTHR46797:SF1">
    <property type="entry name" value="METHYLPHOSPHONATE SYNTHASE"/>
    <property type="match status" value="1"/>
</dbReference>
<feature type="domain" description="HTH cro/C1-type" evidence="2">
    <location>
        <begin position="14"/>
        <end position="68"/>
    </location>
</feature>
<evidence type="ECO:0000313" key="3">
    <source>
        <dbReference type="EMBL" id="OJF71308.1"/>
    </source>
</evidence>
<dbReference type="GO" id="GO:0003677">
    <property type="term" value="F:DNA binding"/>
    <property type="evidence" value="ECO:0007669"/>
    <property type="project" value="UniProtKB-KW"/>
</dbReference>
<evidence type="ECO:0000259" key="2">
    <source>
        <dbReference type="PROSITE" id="PS50943"/>
    </source>
</evidence>
<dbReference type="InterPro" id="IPR001387">
    <property type="entry name" value="Cro/C1-type_HTH"/>
</dbReference>
<protein>
    <submittedName>
        <fullName evidence="3">Transcriptional regulator</fullName>
    </submittedName>
</protein>
<keyword evidence="1" id="KW-0238">DNA-binding</keyword>
<dbReference type="CDD" id="cd00093">
    <property type="entry name" value="HTH_XRE"/>
    <property type="match status" value="1"/>
</dbReference>
<dbReference type="PANTHER" id="PTHR46797">
    <property type="entry name" value="HTH-TYPE TRANSCRIPTIONAL REGULATOR"/>
    <property type="match status" value="1"/>
</dbReference>
<dbReference type="STRING" id="1856638.A9Q68_08925"/>
<reference evidence="4" key="1">
    <citation type="submission" date="2016-06" db="EMBL/GenBank/DDBJ databases">
        <authorList>
            <person name="de Vries S.P.W."/>
            <person name="Hadjirin N.F."/>
            <person name="Lay E.M."/>
            <person name="Zadoks R.N."/>
            <person name="Peacock S.J."/>
            <person name="Parkhill J."/>
            <person name="Grant A.J."/>
            <person name="Mcdougall S."/>
            <person name="Holmes M.A."/>
        </authorList>
    </citation>
    <scope>NUCLEOTIDE SEQUENCE [LARGE SCALE GENOMIC DNA]</scope>
    <source>
        <strain evidence="4">NZ1587</strain>
    </source>
</reference>
<dbReference type="Proteomes" id="UP000182015">
    <property type="component" value="Unassembled WGS sequence"/>
</dbReference>
<dbReference type="SMART" id="SM00530">
    <property type="entry name" value="HTH_XRE"/>
    <property type="match status" value="1"/>
</dbReference>
<dbReference type="OrthoDB" id="1495025at2"/>
<dbReference type="EMBL" id="LZDD01000003">
    <property type="protein sequence ID" value="OJF71308.1"/>
    <property type="molecule type" value="Genomic_DNA"/>
</dbReference>
<dbReference type="PROSITE" id="PS50943">
    <property type="entry name" value="HTH_CROC1"/>
    <property type="match status" value="1"/>
</dbReference>
<evidence type="ECO:0000256" key="1">
    <source>
        <dbReference type="ARBA" id="ARBA00023125"/>
    </source>
</evidence>
<dbReference type="InterPro" id="IPR050807">
    <property type="entry name" value="TransReg_Diox_bact_type"/>
</dbReference>
<dbReference type="GO" id="GO:0003700">
    <property type="term" value="F:DNA-binding transcription factor activity"/>
    <property type="evidence" value="ECO:0007669"/>
    <property type="project" value="TreeGrafter"/>
</dbReference>
<name>A0A1L8MKP7_9STRE</name>
<sequence length="113" mass="13097">MENKVLQEYISKRIRLLRLNKGLTQEQLEEKADLGTNYVYKLENQSTNVKVKTLEKVMKALEVDFEEFFDISLVEQNEDLSDLMDQIKELSSGQQDRVIKALSTLVGEIKSDK</sequence>
<dbReference type="GO" id="GO:0005829">
    <property type="term" value="C:cytosol"/>
    <property type="evidence" value="ECO:0007669"/>
    <property type="project" value="TreeGrafter"/>
</dbReference>
<organism evidence="3 4">
    <name type="scientific">Streptococcus bovimastitidis</name>
    <dbReference type="NCBI Taxonomy" id="1856638"/>
    <lineage>
        <taxon>Bacteria</taxon>
        <taxon>Bacillati</taxon>
        <taxon>Bacillota</taxon>
        <taxon>Bacilli</taxon>
        <taxon>Lactobacillales</taxon>
        <taxon>Streptococcaceae</taxon>
        <taxon>Streptococcus</taxon>
    </lineage>
</organism>
<dbReference type="InterPro" id="IPR010982">
    <property type="entry name" value="Lambda_DNA-bd_dom_sf"/>
</dbReference>